<dbReference type="Proteomes" id="UP000324800">
    <property type="component" value="Unassembled WGS sequence"/>
</dbReference>
<dbReference type="EMBL" id="SNRW01036974">
    <property type="protein sequence ID" value="KAA6354066.1"/>
    <property type="molecule type" value="Genomic_DNA"/>
</dbReference>
<protein>
    <submittedName>
        <fullName evidence="2">Uncharacterized protein</fullName>
    </submittedName>
</protein>
<dbReference type="AlphaFoldDB" id="A0A5J4T6K3"/>
<feature type="region of interest" description="Disordered" evidence="1">
    <location>
        <begin position="29"/>
        <end position="87"/>
    </location>
</feature>
<comment type="caution">
    <text evidence="2">The sequence shown here is derived from an EMBL/GenBank/DDBJ whole genome shotgun (WGS) entry which is preliminary data.</text>
</comment>
<evidence type="ECO:0000313" key="2">
    <source>
        <dbReference type="EMBL" id="KAA6354066.1"/>
    </source>
</evidence>
<feature type="non-terminal residue" evidence="2">
    <location>
        <position position="87"/>
    </location>
</feature>
<reference evidence="2 3" key="1">
    <citation type="submission" date="2019-03" db="EMBL/GenBank/DDBJ databases">
        <title>Single cell metagenomics reveals metabolic interactions within the superorganism composed of flagellate Streblomastix strix and complex community of Bacteroidetes bacteria on its surface.</title>
        <authorList>
            <person name="Treitli S.C."/>
            <person name="Kolisko M."/>
            <person name="Husnik F."/>
            <person name="Keeling P."/>
            <person name="Hampl V."/>
        </authorList>
    </citation>
    <scope>NUCLEOTIDE SEQUENCE [LARGE SCALE GENOMIC DNA]</scope>
    <source>
        <strain evidence="2">ST1C</strain>
    </source>
</reference>
<evidence type="ECO:0000313" key="3">
    <source>
        <dbReference type="Proteomes" id="UP000324800"/>
    </source>
</evidence>
<proteinExistence type="predicted"/>
<name>A0A5J4T6K3_9EUKA</name>
<gene>
    <name evidence="2" type="ORF">EZS28_050408</name>
</gene>
<evidence type="ECO:0000256" key="1">
    <source>
        <dbReference type="SAM" id="MobiDB-lite"/>
    </source>
</evidence>
<sequence>MNSVSQKAELSPMSEKILRKVRQETLAQFKKRQNDRNRPKNLQPKAVQQRKFEVAKQYLSPKPRPYTADRSKSVTKRSLQAESPKKT</sequence>
<accession>A0A5J4T6K3</accession>
<organism evidence="2 3">
    <name type="scientific">Streblomastix strix</name>
    <dbReference type="NCBI Taxonomy" id="222440"/>
    <lineage>
        <taxon>Eukaryota</taxon>
        <taxon>Metamonada</taxon>
        <taxon>Preaxostyla</taxon>
        <taxon>Oxymonadida</taxon>
        <taxon>Streblomastigidae</taxon>
        <taxon>Streblomastix</taxon>
    </lineage>
</organism>